<dbReference type="KEGG" id="apr:Apre_0748"/>
<dbReference type="InterPro" id="IPR036754">
    <property type="entry name" value="YbaK/aa-tRNA-synt-asso_dom_sf"/>
</dbReference>
<comment type="catalytic activity">
    <reaction evidence="9 10">
        <text>tRNA(Pro) + L-proline + ATP = L-prolyl-tRNA(Pro) + AMP + diphosphate</text>
        <dbReference type="Rhea" id="RHEA:14305"/>
        <dbReference type="Rhea" id="RHEA-COMP:9700"/>
        <dbReference type="Rhea" id="RHEA-COMP:9702"/>
        <dbReference type="ChEBI" id="CHEBI:30616"/>
        <dbReference type="ChEBI" id="CHEBI:33019"/>
        <dbReference type="ChEBI" id="CHEBI:60039"/>
        <dbReference type="ChEBI" id="CHEBI:78442"/>
        <dbReference type="ChEBI" id="CHEBI:78532"/>
        <dbReference type="ChEBI" id="CHEBI:456215"/>
        <dbReference type="EC" id="6.1.1.15"/>
    </reaction>
</comment>
<protein>
    <recommendedName>
        <fullName evidence="10">Proline--tRNA ligase</fullName>
        <ecNumber evidence="10">6.1.1.15</ecNumber>
    </recommendedName>
    <alternativeName>
        <fullName evidence="10">Prolyl-tRNA synthetase</fullName>
        <shortName evidence="10">ProRS</shortName>
    </alternativeName>
</protein>
<keyword evidence="3 10" id="KW-0963">Cytoplasm</keyword>
<dbReference type="SUPFAM" id="SSF55826">
    <property type="entry name" value="YbaK/ProRS associated domain"/>
    <property type="match status" value="1"/>
</dbReference>
<evidence type="ECO:0000256" key="6">
    <source>
        <dbReference type="ARBA" id="ARBA00022840"/>
    </source>
</evidence>
<evidence type="ECO:0000259" key="11">
    <source>
        <dbReference type="PROSITE" id="PS50862"/>
    </source>
</evidence>
<keyword evidence="5 10" id="KW-0547">Nucleotide-binding</keyword>
<dbReference type="Gene3D" id="3.40.50.800">
    <property type="entry name" value="Anticodon-binding domain"/>
    <property type="match status" value="1"/>
</dbReference>
<dbReference type="Pfam" id="PF04073">
    <property type="entry name" value="tRNA_edit"/>
    <property type="match status" value="1"/>
</dbReference>
<dbReference type="GO" id="GO:0140096">
    <property type="term" value="F:catalytic activity, acting on a protein"/>
    <property type="evidence" value="ECO:0007669"/>
    <property type="project" value="UniProtKB-ARBA"/>
</dbReference>
<keyword evidence="8 10" id="KW-0030">Aminoacyl-tRNA synthetase</keyword>
<dbReference type="STRING" id="525919.Apre_0748"/>
<evidence type="ECO:0000256" key="5">
    <source>
        <dbReference type="ARBA" id="ARBA00022741"/>
    </source>
</evidence>
<keyword evidence="13" id="KW-1185">Reference proteome</keyword>
<dbReference type="OrthoDB" id="9809052at2"/>
<evidence type="ECO:0000256" key="10">
    <source>
        <dbReference type="HAMAP-Rule" id="MF_01569"/>
    </source>
</evidence>
<dbReference type="PROSITE" id="PS50862">
    <property type="entry name" value="AA_TRNA_LIGASE_II"/>
    <property type="match status" value="1"/>
</dbReference>
<evidence type="ECO:0000256" key="1">
    <source>
        <dbReference type="ARBA" id="ARBA00004496"/>
    </source>
</evidence>
<dbReference type="InterPro" id="IPR036621">
    <property type="entry name" value="Anticodon-bd_dom_sf"/>
</dbReference>
<dbReference type="NCBIfam" id="TIGR00409">
    <property type="entry name" value="proS_fam_II"/>
    <property type="match status" value="1"/>
</dbReference>
<dbReference type="InterPro" id="IPR033730">
    <property type="entry name" value="ProRS_core_prok"/>
</dbReference>
<dbReference type="Proteomes" id="UP000002294">
    <property type="component" value="Chromosome"/>
</dbReference>
<comment type="similarity">
    <text evidence="10">Belongs to the class-II aminoacyl-tRNA synthetase family. ProS type 1 subfamily.</text>
</comment>
<dbReference type="GO" id="GO:0002161">
    <property type="term" value="F:aminoacyl-tRNA deacylase activity"/>
    <property type="evidence" value="ECO:0007669"/>
    <property type="project" value="InterPro"/>
</dbReference>
<dbReference type="GO" id="GO:0006433">
    <property type="term" value="P:prolyl-tRNA aminoacylation"/>
    <property type="evidence" value="ECO:0007669"/>
    <property type="project" value="UniProtKB-UniRule"/>
</dbReference>
<dbReference type="CDD" id="cd00861">
    <property type="entry name" value="ProRS_anticodon_short"/>
    <property type="match status" value="1"/>
</dbReference>
<evidence type="ECO:0000256" key="3">
    <source>
        <dbReference type="ARBA" id="ARBA00022490"/>
    </source>
</evidence>
<dbReference type="InterPro" id="IPR004500">
    <property type="entry name" value="Pro-tRNA-synth_IIa_bac-type"/>
</dbReference>
<dbReference type="InterPro" id="IPR002314">
    <property type="entry name" value="aa-tRNA-synt_IIb"/>
</dbReference>
<evidence type="ECO:0000256" key="7">
    <source>
        <dbReference type="ARBA" id="ARBA00022917"/>
    </source>
</evidence>
<dbReference type="EMBL" id="CP001708">
    <property type="protein sequence ID" value="ACV28776.1"/>
    <property type="molecule type" value="Genomic_DNA"/>
</dbReference>
<comment type="function">
    <text evidence="10">Catalyzes the attachment of proline to tRNA(Pro) in a two-step reaction: proline is first activated by ATP to form Pro-AMP and then transferred to the acceptor end of tRNA(Pro). As ProRS can inadvertently accommodate and process non-cognate amino acids such as alanine and cysteine, to avoid such errors it has two additional distinct editing activities against alanine. One activity is designated as 'pretransfer' editing and involves the tRNA(Pro)-independent hydrolysis of activated Ala-AMP. The other activity is designated 'posttransfer' editing and involves deacylation of mischarged Ala-tRNA(Pro). The misacylated Cys-tRNA(Pro) is not edited by ProRS.</text>
</comment>
<dbReference type="Pfam" id="PF03129">
    <property type="entry name" value="HGTP_anticodon"/>
    <property type="match status" value="1"/>
</dbReference>
<name>C7RH15_ANAPD</name>
<dbReference type="InterPro" id="IPR007214">
    <property type="entry name" value="YbaK/aa-tRNA-synth-assoc-dom"/>
</dbReference>
<evidence type="ECO:0000256" key="4">
    <source>
        <dbReference type="ARBA" id="ARBA00022598"/>
    </source>
</evidence>
<dbReference type="Gene3D" id="3.30.930.10">
    <property type="entry name" value="Bira Bifunctional Protein, Domain 2"/>
    <property type="match status" value="2"/>
</dbReference>
<dbReference type="HAMAP" id="MF_01569">
    <property type="entry name" value="Pro_tRNA_synth_type1"/>
    <property type="match status" value="1"/>
</dbReference>
<dbReference type="Pfam" id="PF00587">
    <property type="entry name" value="tRNA-synt_2b"/>
    <property type="match status" value="1"/>
</dbReference>
<gene>
    <name evidence="10" type="primary">proS</name>
    <name evidence="12" type="ordered locus">Apre_0748</name>
</gene>
<evidence type="ECO:0000256" key="8">
    <source>
        <dbReference type="ARBA" id="ARBA00023146"/>
    </source>
</evidence>
<comment type="subcellular location">
    <subcellularLocation>
        <location evidence="1 10">Cytoplasm</location>
    </subcellularLocation>
</comment>
<dbReference type="GO" id="GO:0005829">
    <property type="term" value="C:cytosol"/>
    <property type="evidence" value="ECO:0007669"/>
    <property type="project" value="TreeGrafter"/>
</dbReference>
<organism evidence="12 13">
    <name type="scientific">Anaerococcus prevotii (strain ATCC 9321 / DSM 20548 / JCM 6508 / NCTC 11806 / PC1)</name>
    <name type="common">Peptostreptococcus prevotii</name>
    <name type="synonym">Peptococcus prevotii</name>
    <dbReference type="NCBI Taxonomy" id="525919"/>
    <lineage>
        <taxon>Bacteria</taxon>
        <taxon>Bacillati</taxon>
        <taxon>Bacillota</taxon>
        <taxon>Tissierellia</taxon>
        <taxon>Tissierellales</taxon>
        <taxon>Peptoniphilaceae</taxon>
        <taxon>Anaerococcus</taxon>
    </lineage>
</organism>
<comment type="domain">
    <text evidence="10">Consists of three domains: the N-terminal catalytic domain, the editing domain and the C-terminal anticodon-binding domain.</text>
</comment>
<evidence type="ECO:0000256" key="2">
    <source>
        <dbReference type="ARBA" id="ARBA00011738"/>
    </source>
</evidence>
<dbReference type="SUPFAM" id="SSF52954">
    <property type="entry name" value="Class II aaRS ABD-related"/>
    <property type="match status" value="1"/>
</dbReference>
<dbReference type="InterPro" id="IPR006195">
    <property type="entry name" value="aa-tRNA-synth_II"/>
</dbReference>
<dbReference type="InterPro" id="IPR050062">
    <property type="entry name" value="Pro-tRNA_synthetase"/>
</dbReference>
<dbReference type="RefSeq" id="WP_015777679.1">
    <property type="nucleotide sequence ID" value="NC_013171.1"/>
</dbReference>
<feature type="domain" description="Aminoacyl-transfer RNA synthetases class-II family profile" evidence="11">
    <location>
        <begin position="38"/>
        <end position="465"/>
    </location>
</feature>
<dbReference type="GO" id="GO:0004827">
    <property type="term" value="F:proline-tRNA ligase activity"/>
    <property type="evidence" value="ECO:0007669"/>
    <property type="project" value="UniProtKB-UniRule"/>
</dbReference>
<keyword evidence="4 10" id="KW-0436">Ligase</keyword>
<dbReference type="AlphaFoldDB" id="C7RH15"/>
<dbReference type="InterPro" id="IPR044140">
    <property type="entry name" value="ProRS_anticodon_short"/>
</dbReference>
<dbReference type="GO" id="GO:0005524">
    <property type="term" value="F:ATP binding"/>
    <property type="evidence" value="ECO:0007669"/>
    <property type="project" value="UniProtKB-UniRule"/>
</dbReference>
<sequence length="572" mass="64934">MRLSKYYMPTLREDPVDAETASHKFLTRGAFIRKQASGVYSFLPLGKKVINKIEAIVREAMENHDSIEVSTSILQAREIWEASGRWETFGPEMFKLKDRHDREYCLGPTAEEAFTALVKDELNSYKQLPLNIYQIVDKFRDEKRPRFGINRSRDFLMKDAYSFDADIEGLEISYQKMWDAYVEAFDKMGLDYKIVEGDSGTMGGKKSHEFIALSETGEGVILYTDDSDYAATDEKARFKMDFVKEDEKDLELVETVGKTTIDEVSEFLGKDTHHSAKAVDLLVKGEPVLVFVPGDRELNMAKLISYLKVPEHEIEMLDDETIEKITGAKAGYTGPIGLKEEVRVLIDESLTKINNLTVGANKTDYHYINANFKRDFDGEIVEDLLTAKEGDMAYDGSGMLKAARGIEVGNIFQLGTKYSESLEAYFLDENGKQKPFIMGSYGIGISRSVSAIVEQYHDDKGIVWPTSVAPFEAIVTIININKDEQKELGEKIYQRLREERIDVILDDRKERAGVKFNDRDLIGIPYRITVGKDAADDIVEYSTRKDMENEKISSSEAIEKIVDSIKKDLSFK</sequence>
<dbReference type="InterPro" id="IPR004154">
    <property type="entry name" value="Anticodon-bd"/>
</dbReference>
<evidence type="ECO:0000313" key="13">
    <source>
        <dbReference type="Proteomes" id="UP000002294"/>
    </source>
</evidence>
<dbReference type="GO" id="GO:0016740">
    <property type="term" value="F:transferase activity"/>
    <property type="evidence" value="ECO:0007669"/>
    <property type="project" value="UniProtKB-ARBA"/>
</dbReference>
<keyword evidence="6 10" id="KW-0067">ATP-binding</keyword>
<dbReference type="HOGENOM" id="CLU_016739_0_0_9"/>
<dbReference type="eggNOG" id="COG0442">
    <property type="taxonomic scope" value="Bacteria"/>
</dbReference>
<dbReference type="EC" id="6.1.1.15" evidence="10"/>
<dbReference type="InterPro" id="IPR002316">
    <property type="entry name" value="Pro-tRNA-ligase_IIa"/>
</dbReference>
<dbReference type="CDD" id="cd00779">
    <property type="entry name" value="ProRS_core_prok"/>
    <property type="match status" value="1"/>
</dbReference>
<dbReference type="PANTHER" id="PTHR42753">
    <property type="entry name" value="MITOCHONDRIAL RIBOSOME PROTEIN L39/PROLYL-TRNA LIGASE FAMILY MEMBER"/>
    <property type="match status" value="1"/>
</dbReference>
<dbReference type="InterPro" id="IPR023717">
    <property type="entry name" value="Pro-tRNA-Synthase_IIa_type1"/>
</dbReference>
<dbReference type="PRINTS" id="PR01046">
    <property type="entry name" value="TRNASYNTHPRO"/>
</dbReference>
<accession>C7RH15</accession>
<proteinExistence type="inferred from homology"/>
<dbReference type="FunFam" id="3.40.50.800:FF:000011">
    <property type="entry name" value="Proline--tRNA ligase"/>
    <property type="match status" value="1"/>
</dbReference>
<dbReference type="NCBIfam" id="NF006625">
    <property type="entry name" value="PRK09194.1"/>
    <property type="match status" value="1"/>
</dbReference>
<dbReference type="CDD" id="cd04334">
    <property type="entry name" value="ProRS-INS"/>
    <property type="match status" value="1"/>
</dbReference>
<keyword evidence="7 10" id="KW-0648">Protein biosynthesis</keyword>
<dbReference type="SUPFAM" id="SSF55681">
    <property type="entry name" value="Class II aaRS and biotin synthetases"/>
    <property type="match status" value="1"/>
</dbReference>
<evidence type="ECO:0000313" key="12">
    <source>
        <dbReference type="EMBL" id="ACV28776.1"/>
    </source>
</evidence>
<dbReference type="InterPro" id="IPR045864">
    <property type="entry name" value="aa-tRNA-synth_II/BPL/LPL"/>
</dbReference>
<evidence type="ECO:0000256" key="9">
    <source>
        <dbReference type="ARBA" id="ARBA00047671"/>
    </source>
</evidence>
<dbReference type="PANTHER" id="PTHR42753:SF2">
    <property type="entry name" value="PROLINE--TRNA LIGASE"/>
    <property type="match status" value="1"/>
</dbReference>
<reference evidence="12 13" key="1">
    <citation type="journal article" date="2009" name="Stand. Genomic Sci.">
        <title>Complete genome sequence of Anaerococcus prevotii type strain (PC1).</title>
        <authorList>
            <person name="Labutti K."/>
            <person name="Pukall R."/>
            <person name="Steenblock K."/>
            <person name="Glavina Del Rio T."/>
            <person name="Tice H."/>
            <person name="Copeland A."/>
            <person name="Cheng J.F."/>
            <person name="Lucas S."/>
            <person name="Chen F."/>
            <person name="Nolan M."/>
            <person name="Bruce D."/>
            <person name="Goodwin L."/>
            <person name="Pitluck S."/>
            <person name="Ivanova N."/>
            <person name="Mavromatis K."/>
            <person name="Ovchinnikova G."/>
            <person name="Pati A."/>
            <person name="Chen A."/>
            <person name="Palaniappan K."/>
            <person name="Land M."/>
            <person name="Hauser L."/>
            <person name="Chang Y.J."/>
            <person name="Jeffries C.D."/>
            <person name="Chain P."/>
            <person name="Saunders E."/>
            <person name="Brettin T."/>
            <person name="Detter J.C."/>
            <person name="Han C."/>
            <person name="Goker M."/>
            <person name="Bristow J."/>
            <person name="Eisen J.A."/>
            <person name="Markowitz V."/>
            <person name="Hugenholtz P."/>
            <person name="Kyrpides N.C."/>
            <person name="Klenk H.P."/>
            <person name="Lapidus A."/>
        </authorList>
    </citation>
    <scope>NUCLEOTIDE SEQUENCE [LARGE SCALE GENOMIC DNA]</scope>
    <source>
        <strain evidence="13">ATCC 9321 / DSM 20548 / JCM 6508 / NCTC 11806 / PC1</strain>
    </source>
</reference>
<comment type="subunit">
    <text evidence="2 10">Homodimer.</text>
</comment>